<dbReference type="GO" id="GO:0005829">
    <property type="term" value="C:cytosol"/>
    <property type="evidence" value="ECO:0007669"/>
    <property type="project" value="UniProtKB-SubCell"/>
</dbReference>
<dbReference type="InterPro" id="IPR036584">
    <property type="entry name" value="FliS_sf"/>
</dbReference>
<keyword evidence="7" id="KW-0282">Flagellum</keyword>
<dbReference type="NCBIfam" id="TIGR00208">
    <property type="entry name" value="fliS"/>
    <property type="match status" value="1"/>
</dbReference>
<keyword evidence="8" id="KW-1185">Reference proteome</keyword>
<evidence type="ECO:0000313" key="8">
    <source>
        <dbReference type="Proteomes" id="UP000632125"/>
    </source>
</evidence>
<dbReference type="SUPFAM" id="SSF101116">
    <property type="entry name" value="Flagellar export chaperone FliS"/>
    <property type="match status" value="1"/>
</dbReference>
<dbReference type="InterPro" id="IPR003713">
    <property type="entry name" value="FliS"/>
</dbReference>
<dbReference type="PANTHER" id="PTHR34773">
    <property type="entry name" value="FLAGELLAR SECRETION CHAPERONE FLIS"/>
    <property type="match status" value="1"/>
</dbReference>
<evidence type="ECO:0000256" key="1">
    <source>
        <dbReference type="ARBA" id="ARBA00004514"/>
    </source>
</evidence>
<dbReference type="GO" id="GO:0044780">
    <property type="term" value="P:bacterial-type flagellum assembly"/>
    <property type="evidence" value="ECO:0007669"/>
    <property type="project" value="InterPro"/>
</dbReference>
<accession>A0A927CKT7</accession>
<sequence>MLAQQQQRNKYLQTTVQTATPQQLLIMLYDGAIRFCRQGIEAIRGGNYAAANTSFLRTQDIINEFIITIDRTSPISESLIYLYEYFNTRLVEANMKKNVEPAEEVLGHLVELKETWIQAAKQYNQIAGQAGGNTFTATQSTVV</sequence>
<evidence type="ECO:0000313" key="7">
    <source>
        <dbReference type="EMBL" id="MBD2868418.1"/>
    </source>
</evidence>
<proteinExistence type="inferred from homology"/>
<keyword evidence="3 6" id="KW-0963">Cytoplasm</keyword>
<dbReference type="EMBL" id="JACXIY010000009">
    <property type="protein sequence ID" value="MBD2868418.1"/>
    <property type="molecule type" value="Genomic_DNA"/>
</dbReference>
<dbReference type="PIRSF" id="PIRSF039090">
    <property type="entry name" value="Flis"/>
    <property type="match status" value="1"/>
</dbReference>
<dbReference type="RefSeq" id="WP_190859701.1">
    <property type="nucleotide sequence ID" value="NZ_JACXIY010000009.1"/>
</dbReference>
<evidence type="ECO:0000256" key="6">
    <source>
        <dbReference type="PIRNR" id="PIRNR039090"/>
    </source>
</evidence>
<comment type="subcellular location">
    <subcellularLocation>
        <location evidence="1 6">Cytoplasm</location>
        <location evidence="1 6">Cytosol</location>
    </subcellularLocation>
</comment>
<keyword evidence="7" id="KW-0966">Cell projection</keyword>
<evidence type="ECO:0000256" key="3">
    <source>
        <dbReference type="ARBA" id="ARBA00022490"/>
    </source>
</evidence>
<comment type="similarity">
    <text evidence="2 6">Belongs to the FliS family.</text>
</comment>
<dbReference type="CDD" id="cd16098">
    <property type="entry name" value="FliS"/>
    <property type="match status" value="1"/>
</dbReference>
<keyword evidence="4 6" id="KW-1005">Bacterial flagellum biogenesis</keyword>
<dbReference type="GO" id="GO:0071973">
    <property type="term" value="P:bacterial-type flagellum-dependent cell motility"/>
    <property type="evidence" value="ECO:0007669"/>
    <property type="project" value="TreeGrafter"/>
</dbReference>
<gene>
    <name evidence="7" type="primary">fliS</name>
    <name evidence="7" type="ORF">IDH41_07510</name>
</gene>
<keyword evidence="7" id="KW-0969">Cilium</keyword>
<dbReference type="Gene3D" id="1.20.120.340">
    <property type="entry name" value="Flagellar protein FliS"/>
    <property type="match status" value="1"/>
</dbReference>
<evidence type="ECO:0000256" key="2">
    <source>
        <dbReference type="ARBA" id="ARBA00008787"/>
    </source>
</evidence>
<name>A0A927CKT7_9BACL</name>
<dbReference type="Pfam" id="PF02561">
    <property type="entry name" value="FliS"/>
    <property type="match status" value="1"/>
</dbReference>
<keyword evidence="5" id="KW-0143">Chaperone</keyword>
<reference evidence="7" key="1">
    <citation type="submission" date="2020-09" db="EMBL/GenBank/DDBJ databases">
        <title>A novel bacterium of genus Paenibacillus, isolated from South China Sea.</title>
        <authorList>
            <person name="Huang H."/>
            <person name="Mo K."/>
            <person name="Hu Y."/>
        </authorList>
    </citation>
    <scope>NUCLEOTIDE SEQUENCE</scope>
    <source>
        <strain evidence="7">IB182493</strain>
    </source>
</reference>
<protein>
    <recommendedName>
        <fullName evidence="6">Flagellar secretion chaperone FliS</fullName>
    </recommendedName>
</protein>
<evidence type="ECO:0000256" key="4">
    <source>
        <dbReference type="ARBA" id="ARBA00022795"/>
    </source>
</evidence>
<evidence type="ECO:0000256" key="5">
    <source>
        <dbReference type="ARBA" id="ARBA00023186"/>
    </source>
</evidence>
<dbReference type="AlphaFoldDB" id="A0A927CKT7"/>
<dbReference type="Proteomes" id="UP000632125">
    <property type="component" value="Unassembled WGS sequence"/>
</dbReference>
<organism evidence="7 8">
    <name type="scientific">Paenibacillus arenilitoris</name>
    <dbReference type="NCBI Taxonomy" id="2772299"/>
    <lineage>
        <taxon>Bacteria</taxon>
        <taxon>Bacillati</taxon>
        <taxon>Bacillota</taxon>
        <taxon>Bacilli</taxon>
        <taxon>Bacillales</taxon>
        <taxon>Paenibacillaceae</taxon>
        <taxon>Paenibacillus</taxon>
    </lineage>
</organism>
<comment type="caution">
    <text evidence="7">The sequence shown here is derived from an EMBL/GenBank/DDBJ whole genome shotgun (WGS) entry which is preliminary data.</text>
</comment>
<dbReference type="PANTHER" id="PTHR34773:SF1">
    <property type="entry name" value="FLAGELLAR SECRETION CHAPERONE FLIS"/>
    <property type="match status" value="1"/>
</dbReference>